<dbReference type="InterPro" id="IPR027417">
    <property type="entry name" value="P-loop_NTPase"/>
</dbReference>
<evidence type="ECO:0000313" key="8">
    <source>
        <dbReference type="Proteomes" id="UP000582231"/>
    </source>
</evidence>
<keyword evidence="2" id="KW-0813">Transport</keyword>
<dbReference type="GO" id="GO:0005524">
    <property type="term" value="F:ATP binding"/>
    <property type="evidence" value="ECO:0007669"/>
    <property type="project" value="UniProtKB-KW"/>
</dbReference>
<evidence type="ECO:0000256" key="5">
    <source>
        <dbReference type="ARBA" id="ARBA00022970"/>
    </source>
</evidence>
<dbReference type="InterPro" id="IPR003439">
    <property type="entry name" value="ABC_transporter-like_ATP-bd"/>
</dbReference>
<sequence length="257" mass="27420">MRAGAGTLTIDRLAAGYGRLQVVKGISLELGAGRALALLGPNGHGKTTLLRAITGLGPITSGTVELDGERIEKLTTPEIVERGLMHVPQGDMLFPRLTVNESLTLAGRLRRARGQRATNLSLVLDLFPRVAERRHQLVGTMSGGERQMLAIGMGIMANPSVLILDEPTLGLAPKVRHEILTRLLDVRQAGLSLLVADGDVDFLFGLADEWHVIELGRIVGSGTTENRPTHEQMMAMYVGASSTPSGGPDTTTEVSHV</sequence>
<dbReference type="SUPFAM" id="SSF52540">
    <property type="entry name" value="P-loop containing nucleoside triphosphate hydrolases"/>
    <property type="match status" value="1"/>
</dbReference>
<dbReference type="AlphaFoldDB" id="A0A852RP89"/>
<dbReference type="PROSITE" id="PS00211">
    <property type="entry name" value="ABC_TRANSPORTER_1"/>
    <property type="match status" value="1"/>
</dbReference>
<evidence type="ECO:0000256" key="3">
    <source>
        <dbReference type="ARBA" id="ARBA00022741"/>
    </source>
</evidence>
<dbReference type="SMART" id="SM00382">
    <property type="entry name" value="AAA"/>
    <property type="match status" value="1"/>
</dbReference>
<dbReference type="PANTHER" id="PTHR43820:SF4">
    <property type="entry name" value="HIGH-AFFINITY BRANCHED-CHAIN AMINO ACID TRANSPORT ATP-BINDING PROTEIN LIVF"/>
    <property type="match status" value="1"/>
</dbReference>
<accession>A0A852RP89</accession>
<comment type="caution">
    <text evidence="7">The sequence shown here is derived from an EMBL/GenBank/DDBJ whole genome shotgun (WGS) entry which is preliminary data.</text>
</comment>
<dbReference type="InterPro" id="IPR003593">
    <property type="entry name" value="AAA+_ATPase"/>
</dbReference>
<dbReference type="PROSITE" id="PS50893">
    <property type="entry name" value="ABC_TRANSPORTER_2"/>
    <property type="match status" value="1"/>
</dbReference>
<keyword evidence="4 7" id="KW-0067">ATP-binding</keyword>
<dbReference type="InterPro" id="IPR052156">
    <property type="entry name" value="BCAA_Transport_ATP-bd_LivF"/>
</dbReference>
<proteinExistence type="inferred from homology"/>
<evidence type="ECO:0000259" key="6">
    <source>
        <dbReference type="PROSITE" id="PS50893"/>
    </source>
</evidence>
<dbReference type="EMBL" id="JACCBF010000001">
    <property type="protein sequence ID" value="NYD32499.1"/>
    <property type="molecule type" value="Genomic_DNA"/>
</dbReference>
<dbReference type="GO" id="GO:0015658">
    <property type="term" value="F:branched-chain amino acid transmembrane transporter activity"/>
    <property type="evidence" value="ECO:0007669"/>
    <property type="project" value="TreeGrafter"/>
</dbReference>
<protein>
    <submittedName>
        <fullName evidence="7">Branched-chain amino acid transport system ATP-binding protein</fullName>
    </submittedName>
</protein>
<name>A0A852RP89_9ACTN</name>
<dbReference type="RefSeq" id="WP_179728665.1">
    <property type="nucleotide sequence ID" value="NZ_BAABEF010000001.1"/>
</dbReference>
<evidence type="ECO:0000256" key="2">
    <source>
        <dbReference type="ARBA" id="ARBA00022448"/>
    </source>
</evidence>
<gene>
    <name evidence="7" type="ORF">BJ958_004045</name>
</gene>
<dbReference type="InterPro" id="IPR017871">
    <property type="entry name" value="ABC_transporter-like_CS"/>
</dbReference>
<keyword evidence="5" id="KW-0029">Amino-acid transport</keyword>
<evidence type="ECO:0000313" key="7">
    <source>
        <dbReference type="EMBL" id="NYD32499.1"/>
    </source>
</evidence>
<keyword evidence="8" id="KW-1185">Reference proteome</keyword>
<dbReference type="CDD" id="cd03224">
    <property type="entry name" value="ABC_TM1139_LivF_branched"/>
    <property type="match status" value="1"/>
</dbReference>
<dbReference type="Gene3D" id="3.40.50.300">
    <property type="entry name" value="P-loop containing nucleotide triphosphate hydrolases"/>
    <property type="match status" value="1"/>
</dbReference>
<reference evidence="7 8" key="1">
    <citation type="submission" date="2020-07" db="EMBL/GenBank/DDBJ databases">
        <title>Sequencing the genomes of 1000 actinobacteria strains.</title>
        <authorList>
            <person name="Klenk H.-P."/>
        </authorList>
    </citation>
    <scope>NUCLEOTIDE SEQUENCE [LARGE SCALE GENOMIC DNA]</scope>
    <source>
        <strain evidence="7 8">DSM 19082</strain>
    </source>
</reference>
<feature type="domain" description="ABC transporter" evidence="6">
    <location>
        <begin position="8"/>
        <end position="240"/>
    </location>
</feature>
<organism evidence="7 8">
    <name type="scientific">Nocardioides kongjuensis</name>
    <dbReference type="NCBI Taxonomy" id="349522"/>
    <lineage>
        <taxon>Bacteria</taxon>
        <taxon>Bacillati</taxon>
        <taxon>Actinomycetota</taxon>
        <taxon>Actinomycetes</taxon>
        <taxon>Propionibacteriales</taxon>
        <taxon>Nocardioidaceae</taxon>
        <taxon>Nocardioides</taxon>
    </lineage>
</organism>
<dbReference type="PANTHER" id="PTHR43820">
    <property type="entry name" value="HIGH-AFFINITY BRANCHED-CHAIN AMINO ACID TRANSPORT ATP-BINDING PROTEIN LIVF"/>
    <property type="match status" value="1"/>
</dbReference>
<comment type="similarity">
    <text evidence="1">Belongs to the ABC transporter superfamily.</text>
</comment>
<dbReference type="GO" id="GO:0016887">
    <property type="term" value="F:ATP hydrolysis activity"/>
    <property type="evidence" value="ECO:0007669"/>
    <property type="project" value="InterPro"/>
</dbReference>
<evidence type="ECO:0000256" key="1">
    <source>
        <dbReference type="ARBA" id="ARBA00005417"/>
    </source>
</evidence>
<dbReference type="Pfam" id="PF00005">
    <property type="entry name" value="ABC_tran"/>
    <property type="match status" value="1"/>
</dbReference>
<evidence type="ECO:0000256" key="4">
    <source>
        <dbReference type="ARBA" id="ARBA00022840"/>
    </source>
</evidence>
<dbReference type="GO" id="GO:0015807">
    <property type="term" value="P:L-amino acid transport"/>
    <property type="evidence" value="ECO:0007669"/>
    <property type="project" value="TreeGrafter"/>
</dbReference>
<keyword evidence="3" id="KW-0547">Nucleotide-binding</keyword>
<dbReference type="Proteomes" id="UP000582231">
    <property type="component" value="Unassembled WGS sequence"/>
</dbReference>